<dbReference type="EMBL" id="CAMKVN010000551">
    <property type="protein sequence ID" value="CAI2169120.1"/>
    <property type="molecule type" value="Genomic_DNA"/>
</dbReference>
<gene>
    <name evidence="1" type="ORF">FWILDA_LOCUS3919</name>
</gene>
<organism evidence="1 2">
    <name type="scientific">Funneliformis geosporum</name>
    <dbReference type="NCBI Taxonomy" id="1117311"/>
    <lineage>
        <taxon>Eukaryota</taxon>
        <taxon>Fungi</taxon>
        <taxon>Fungi incertae sedis</taxon>
        <taxon>Mucoromycota</taxon>
        <taxon>Glomeromycotina</taxon>
        <taxon>Glomeromycetes</taxon>
        <taxon>Glomerales</taxon>
        <taxon>Glomeraceae</taxon>
        <taxon>Funneliformis</taxon>
    </lineage>
</organism>
<reference evidence="1" key="1">
    <citation type="submission" date="2022-08" db="EMBL/GenBank/DDBJ databases">
        <authorList>
            <person name="Kallberg Y."/>
            <person name="Tangrot J."/>
            <person name="Rosling A."/>
        </authorList>
    </citation>
    <scope>NUCLEOTIDE SEQUENCE</scope>
    <source>
        <strain evidence="1">Wild A</strain>
    </source>
</reference>
<name>A0A9W4WKW2_9GLOM</name>
<proteinExistence type="predicted"/>
<evidence type="ECO:0000313" key="2">
    <source>
        <dbReference type="Proteomes" id="UP001153678"/>
    </source>
</evidence>
<dbReference type="OrthoDB" id="2418628at2759"/>
<sequence>MSFSQTGVKYGRLRTKDEIDIYASYPKRPSVFGIRDFYATVEYYLVYNVEGLKTMLAYIQWTEPVNDVGVNTFRRMDKEVDSDE</sequence>
<accession>A0A9W4WKW2</accession>
<protein>
    <submittedName>
        <fullName evidence="1">17194_t:CDS:1</fullName>
    </submittedName>
</protein>
<comment type="caution">
    <text evidence="1">The sequence shown here is derived from an EMBL/GenBank/DDBJ whole genome shotgun (WGS) entry which is preliminary data.</text>
</comment>
<evidence type="ECO:0000313" key="1">
    <source>
        <dbReference type="EMBL" id="CAI2169120.1"/>
    </source>
</evidence>
<dbReference type="AlphaFoldDB" id="A0A9W4WKW2"/>
<dbReference type="Proteomes" id="UP001153678">
    <property type="component" value="Unassembled WGS sequence"/>
</dbReference>
<keyword evidence="2" id="KW-1185">Reference proteome</keyword>